<dbReference type="RefSeq" id="WP_130567875.1">
    <property type="nucleotide sequence ID" value="NZ_SHLY01000009.1"/>
</dbReference>
<name>A0ABY1WKG9_9GAMM</name>
<keyword evidence="2" id="KW-1185">Reference proteome</keyword>
<organism evidence="1 2">
    <name type="scientific">Corallincola spongiicola</name>
    <dbReference type="NCBI Taxonomy" id="2520508"/>
    <lineage>
        <taxon>Bacteria</taxon>
        <taxon>Pseudomonadati</taxon>
        <taxon>Pseudomonadota</taxon>
        <taxon>Gammaproteobacteria</taxon>
        <taxon>Alteromonadales</taxon>
        <taxon>Psychromonadaceae</taxon>
        <taxon>Corallincola</taxon>
    </lineage>
</organism>
<reference evidence="2" key="1">
    <citation type="submission" date="2019-02" db="EMBL/GenBank/DDBJ databases">
        <title>Draft genome sequence of Muricauda sp. 176CP4-71.</title>
        <authorList>
            <person name="Park J.-S."/>
        </authorList>
    </citation>
    <scope>NUCLEOTIDE SEQUENCE [LARGE SCALE GENOMIC DNA]</scope>
    <source>
        <strain evidence="2">176GS2-150</strain>
    </source>
</reference>
<proteinExistence type="predicted"/>
<sequence length="104" mass="11938">MTIHFTLAKHPLLRDFRPTDRLAIFSLAYMDVKGWPKLAVNIFKLALLIPPFLWLANIDVWWQALPVVLAIPLYPLLTRPVQLWAVSELLPAAIKTHQQQMASN</sequence>
<comment type="caution">
    <text evidence="1">The sequence shown here is derived from an EMBL/GenBank/DDBJ whole genome shotgun (WGS) entry which is preliminary data.</text>
</comment>
<gene>
    <name evidence="1" type="ORF">EXY25_17630</name>
</gene>
<dbReference type="Proteomes" id="UP000292544">
    <property type="component" value="Unassembled WGS sequence"/>
</dbReference>
<evidence type="ECO:0000313" key="2">
    <source>
        <dbReference type="Proteomes" id="UP000292544"/>
    </source>
</evidence>
<accession>A0ABY1WKG9</accession>
<evidence type="ECO:0000313" key="1">
    <source>
        <dbReference type="EMBL" id="TAA40280.1"/>
    </source>
</evidence>
<protein>
    <submittedName>
        <fullName evidence="1">Uncharacterized protein</fullName>
    </submittedName>
</protein>
<dbReference type="EMBL" id="SHLY01000009">
    <property type="protein sequence ID" value="TAA40280.1"/>
    <property type="molecule type" value="Genomic_DNA"/>
</dbReference>